<comment type="cofactor">
    <cofactor evidence="1">
        <name>(R)-lipoate</name>
        <dbReference type="ChEBI" id="CHEBI:83088"/>
    </cofactor>
</comment>
<evidence type="ECO:0000313" key="4">
    <source>
        <dbReference type="EMBL" id="NMG03406.1"/>
    </source>
</evidence>
<evidence type="ECO:0000259" key="3">
    <source>
        <dbReference type="PROSITE" id="PS50968"/>
    </source>
</evidence>
<dbReference type="Pfam" id="PF00364">
    <property type="entry name" value="Biotin_lipoyl"/>
    <property type="match status" value="1"/>
</dbReference>
<dbReference type="Proteomes" id="UP000599523">
    <property type="component" value="Unassembled WGS sequence"/>
</dbReference>
<reference evidence="4" key="1">
    <citation type="submission" date="2019-12" db="EMBL/GenBank/DDBJ databases">
        <title>Comparative genomics gives insights into the taxonomy of the Azoarcus-Aromatoleum group and reveals separate origins of nif in the plant-associated Azoarcus and non-plant-associated Aromatoleum sub-groups.</title>
        <authorList>
            <person name="Lafos M."/>
            <person name="Maluk M."/>
            <person name="Batista M."/>
            <person name="Junghare M."/>
            <person name="Carmona M."/>
            <person name="Faoro H."/>
            <person name="Cruz L.M."/>
            <person name="Battistoni F."/>
            <person name="De Souza E."/>
            <person name="Pedrosa F."/>
            <person name="Chen W.-M."/>
            <person name="Poole P.S."/>
            <person name="Dixon R.A."/>
            <person name="James E.K."/>
        </authorList>
    </citation>
    <scope>NUCLEOTIDE SEQUENCE</scope>
    <source>
        <strain evidence="4">NSC3</strain>
    </source>
</reference>
<dbReference type="SUPFAM" id="SSF51230">
    <property type="entry name" value="Single hybrid motif"/>
    <property type="match status" value="1"/>
</dbReference>
<proteinExistence type="predicted"/>
<evidence type="ECO:0000256" key="1">
    <source>
        <dbReference type="ARBA" id="ARBA00001938"/>
    </source>
</evidence>
<dbReference type="PROSITE" id="PS00189">
    <property type="entry name" value="LIPOYL"/>
    <property type="match status" value="1"/>
</dbReference>
<evidence type="ECO:0000313" key="5">
    <source>
        <dbReference type="Proteomes" id="UP000599523"/>
    </source>
</evidence>
<dbReference type="InterPro" id="IPR000089">
    <property type="entry name" value="Biotin_lipoyl"/>
</dbReference>
<dbReference type="EMBL" id="WTVM01000055">
    <property type="protein sequence ID" value="NMG03406.1"/>
    <property type="molecule type" value="Genomic_DNA"/>
</dbReference>
<organism evidence="4 5">
    <name type="scientific">Azoarcus taiwanensis</name>
    <dbReference type="NCBI Taxonomy" id="666964"/>
    <lineage>
        <taxon>Bacteria</taxon>
        <taxon>Pseudomonadati</taxon>
        <taxon>Pseudomonadota</taxon>
        <taxon>Betaproteobacteria</taxon>
        <taxon>Rhodocyclales</taxon>
        <taxon>Zoogloeaceae</taxon>
        <taxon>Azoarcus</taxon>
    </lineage>
</organism>
<dbReference type="CDD" id="cd06849">
    <property type="entry name" value="lipoyl_domain"/>
    <property type="match status" value="1"/>
</dbReference>
<dbReference type="AlphaFoldDB" id="A0A972FJE5"/>
<protein>
    <submittedName>
        <fullName evidence="4">Biotin attachment protein</fullName>
    </submittedName>
</protein>
<accession>A0A972FJE5</accession>
<name>A0A972FJE5_9RHOO</name>
<dbReference type="InterPro" id="IPR011053">
    <property type="entry name" value="Single_hybrid_motif"/>
</dbReference>
<dbReference type="Gene3D" id="2.40.50.100">
    <property type="match status" value="1"/>
</dbReference>
<dbReference type="PROSITE" id="PS50968">
    <property type="entry name" value="BIOTINYL_LIPOYL"/>
    <property type="match status" value="1"/>
</dbReference>
<feature type="domain" description="Lipoyl-binding" evidence="3">
    <location>
        <begin position="3"/>
        <end position="80"/>
    </location>
</feature>
<sequence>MTPVTLTDEAWEDVDPGVEALVDKWLVQEGDAVEVGQPLANAVLLKTNFEITAPATGTIAKILVQTGETFARGTPIATLLA</sequence>
<evidence type="ECO:0000256" key="2">
    <source>
        <dbReference type="ARBA" id="ARBA00022823"/>
    </source>
</evidence>
<gene>
    <name evidence="4" type="ORF">GPA21_10545</name>
</gene>
<keyword evidence="2" id="KW-0450">Lipoyl</keyword>
<dbReference type="RefSeq" id="WP_168988155.1">
    <property type="nucleotide sequence ID" value="NZ_CAWPHM010000281.1"/>
</dbReference>
<dbReference type="InterPro" id="IPR003016">
    <property type="entry name" value="2-oxoA_DH_lipoyl-BS"/>
</dbReference>
<keyword evidence="5" id="KW-1185">Reference proteome</keyword>
<comment type="caution">
    <text evidence="4">The sequence shown here is derived from an EMBL/GenBank/DDBJ whole genome shotgun (WGS) entry which is preliminary data.</text>
</comment>